<keyword evidence="2" id="KW-0238">DNA-binding</keyword>
<comment type="caution">
    <text evidence="1">The sequence shown here is derived from an EMBL/GenBank/DDBJ whole genome shotgun (WGS) entry which is preliminary data.</text>
</comment>
<dbReference type="RefSeq" id="WP_042983643.1">
    <property type="nucleotide sequence ID" value="NZ_JMQC01000008.1"/>
</dbReference>
<dbReference type="Proteomes" id="UP000264294">
    <property type="component" value="Unassembled WGS sequence"/>
</dbReference>
<dbReference type="EMBL" id="QVOD01000006">
    <property type="protein sequence ID" value="RFT67590.1"/>
    <property type="molecule type" value="Genomic_DNA"/>
</dbReference>
<reference evidence="1 3" key="1">
    <citation type="submission" date="2014-04" db="EMBL/GenBank/DDBJ databases">
        <authorList>
            <person name="Bishop-Lilly K.A."/>
            <person name="Broomall S.M."/>
            <person name="Chain P.S."/>
            <person name="Chertkov O."/>
            <person name="Coyne S.R."/>
            <person name="Daligault H.E."/>
            <person name="Davenport K.W."/>
            <person name="Erkkila T."/>
            <person name="Frey K.G."/>
            <person name="Gibbons H.S."/>
            <person name="Gu W."/>
            <person name="Jaissle J."/>
            <person name="Johnson S.L."/>
            <person name="Koroleva G.I."/>
            <person name="Ladner J.T."/>
            <person name="Lo C.-C."/>
            <person name="Minogue T.D."/>
            <person name="Munk C."/>
            <person name="Palacios G.F."/>
            <person name="Redden C.L."/>
            <person name="Rosenzweig C.N."/>
            <person name="Scholz M.B."/>
            <person name="Teshima H."/>
            <person name="Xu Y."/>
        </authorList>
    </citation>
    <scope>NUCLEOTIDE SEQUENCE [LARGE SCALE GENOMIC DNA]</scope>
    <source>
        <strain evidence="1 3">BHP</strain>
    </source>
</reference>
<evidence type="ECO:0000313" key="2">
    <source>
        <dbReference type="EMBL" id="RFT67590.1"/>
    </source>
</evidence>
<reference evidence="2 4" key="2">
    <citation type="submission" date="2018-08" db="EMBL/GenBank/DDBJ databases">
        <title>Bacillus clarus sp. nov. strain PS00077A.</title>
        <authorList>
            <person name="Mendez Acevedo M."/>
            <person name="Carroll L."/>
            <person name="Mukherjee M."/>
            <person name="Wiedmann M."/>
            <person name="Kovac J."/>
        </authorList>
    </citation>
    <scope>NUCLEOTIDE SEQUENCE [LARGE SCALE GENOMIC DNA]</scope>
    <source>
        <strain evidence="2 4">PS00077A</strain>
    </source>
</reference>
<dbReference type="AlphaFoldDB" id="A0A090ZBW0"/>
<evidence type="ECO:0000313" key="1">
    <source>
        <dbReference type="EMBL" id="KFN01796.1"/>
    </source>
</evidence>
<evidence type="ECO:0000313" key="3">
    <source>
        <dbReference type="Proteomes" id="UP000029389"/>
    </source>
</evidence>
<dbReference type="Proteomes" id="UP000029389">
    <property type="component" value="Unassembled WGS sequence"/>
</dbReference>
<sequence>MNYNLNSRQESTDFVRNEVLTAPEDIEILSITRIRMSQLIKKGKMKPVKKLDKVSLFLRVDVEGKRKELEELREKYQPYNAAKEDD</sequence>
<dbReference type="PATRIC" id="fig|1405.8.peg.4957"/>
<keyword evidence="4" id="KW-1185">Reference proteome</keyword>
<dbReference type="EMBL" id="JMQC01000008">
    <property type="protein sequence ID" value="KFN01796.1"/>
    <property type="molecule type" value="Genomic_DNA"/>
</dbReference>
<dbReference type="GO" id="GO:0003677">
    <property type="term" value="F:DNA binding"/>
    <property type="evidence" value="ECO:0007669"/>
    <property type="project" value="UniProtKB-KW"/>
</dbReference>
<name>A0A090ZBW0_9BACI</name>
<gene>
    <name evidence="2" type="ORF">D0U04_07385</name>
    <name evidence="1" type="ORF">DJ93_4815</name>
</gene>
<accession>A0A090ZBW0</accession>
<organism evidence="1 3">
    <name type="scientific">Bacillus clarus</name>
    <dbReference type="NCBI Taxonomy" id="2338372"/>
    <lineage>
        <taxon>Bacteria</taxon>
        <taxon>Bacillati</taxon>
        <taxon>Bacillota</taxon>
        <taxon>Bacilli</taxon>
        <taxon>Bacillales</taxon>
        <taxon>Bacillaceae</taxon>
        <taxon>Bacillus</taxon>
        <taxon>Bacillus cereus group</taxon>
    </lineage>
</organism>
<proteinExistence type="predicted"/>
<evidence type="ECO:0000313" key="4">
    <source>
        <dbReference type="Proteomes" id="UP000264294"/>
    </source>
</evidence>
<protein>
    <submittedName>
        <fullName evidence="2">DNA-binding protein</fullName>
    </submittedName>
</protein>